<proteinExistence type="predicted"/>
<sequence length="333" mass="39006">MYFNDWLLHRTLTASKKDITGFEGDMKAFEKEAMKYGEQYRGFQSRSISDEPSDARSIYRMNDTYMDVRTFFDEWRGGVLVGLSPLLLGVVGFPISFLIPLLDVFIHGVWPNTGEKATAADYIGTIGMWGLWIIMVVAFRYLFKIFRLECLVQRHIVVRFNRKTRKVYINRPNFAGGNKVYHWDDVVASVDPDDMVVTKKRKREILMLFFFKQRTGAEHHDAVFLGAPLRSEHELYALWEYIRRYMEEGPESIPKPRCIPSFPWPWRSLLAPWSFIENRWARNPWSLKMIALVIVLSPVMLLHATAHWCSLLLCWPVYWPGDLRRESKASNPV</sequence>
<evidence type="ECO:0000313" key="6">
    <source>
        <dbReference type="Proteomes" id="UP000321726"/>
    </source>
</evidence>
<dbReference type="RefSeq" id="WP_234986723.1">
    <property type="nucleotide sequence ID" value="NZ_BJXU01000022.1"/>
</dbReference>
<feature type="transmembrane region" description="Helical" evidence="1">
    <location>
        <begin position="79"/>
        <end position="102"/>
    </location>
</feature>
<evidence type="ECO:0000313" key="5">
    <source>
        <dbReference type="Proteomes" id="UP000184123"/>
    </source>
</evidence>
<name>A0A1M6ZML3_9GAMM</name>
<organism evidence="4 5">
    <name type="scientific">Halomonas cupida</name>
    <dbReference type="NCBI Taxonomy" id="44933"/>
    <lineage>
        <taxon>Bacteria</taxon>
        <taxon>Pseudomonadati</taxon>
        <taxon>Pseudomonadota</taxon>
        <taxon>Gammaproteobacteria</taxon>
        <taxon>Oceanospirillales</taxon>
        <taxon>Halomonadaceae</taxon>
        <taxon>Halomonas</taxon>
    </lineage>
</organism>
<dbReference type="Proteomes" id="UP000321726">
    <property type="component" value="Unassembled WGS sequence"/>
</dbReference>
<keyword evidence="1" id="KW-1133">Transmembrane helix</keyword>
<dbReference type="Proteomes" id="UP000184123">
    <property type="component" value="Unassembled WGS sequence"/>
</dbReference>
<reference evidence="3 6" key="2">
    <citation type="submission" date="2019-07" db="EMBL/GenBank/DDBJ databases">
        <title>Whole genome shotgun sequence of Halomonas cupida NBRC 102219.</title>
        <authorList>
            <person name="Hosoyama A."/>
            <person name="Uohara A."/>
            <person name="Ohji S."/>
            <person name="Ichikawa N."/>
        </authorList>
    </citation>
    <scope>NUCLEOTIDE SEQUENCE [LARGE SCALE GENOMIC DNA]</scope>
    <source>
        <strain evidence="3 6">NBRC 102219</strain>
    </source>
</reference>
<keyword evidence="6" id="KW-1185">Reference proteome</keyword>
<evidence type="ECO:0000256" key="1">
    <source>
        <dbReference type="SAM" id="Phobius"/>
    </source>
</evidence>
<dbReference type="InterPro" id="IPR046554">
    <property type="entry name" value="DUF6708"/>
</dbReference>
<keyword evidence="1" id="KW-0812">Transmembrane</keyword>
<dbReference type="Pfam" id="PF20455">
    <property type="entry name" value="DUF6708"/>
    <property type="match status" value="1"/>
</dbReference>
<dbReference type="EMBL" id="BJXU01000022">
    <property type="protein sequence ID" value="GEN22714.1"/>
    <property type="molecule type" value="Genomic_DNA"/>
</dbReference>
<feature type="domain" description="DUF6708" evidence="2">
    <location>
        <begin position="137"/>
        <end position="329"/>
    </location>
</feature>
<reference evidence="4 5" key="1">
    <citation type="submission" date="2016-11" db="EMBL/GenBank/DDBJ databases">
        <authorList>
            <person name="Jaros S."/>
            <person name="Januszkiewicz K."/>
            <person name="Wedrychowicz H."/>
        </authorList>
    </citation>
    <scope>NUCLEOTIDE SEQUENCE [LARGE SCALE GENOMIC DNA]</scope>
    <source>
        <strain evidence="4 5">DSM 4740</strain>
    </source>
</reference>
<dbReference type="AlphaFoldDB" id="A0A1M6ZML3"/>
<evidence type="ECO:0000313" key="4">
    <source>
        <dbReference type="EMBL" id="SHL31712.1"/>
    </source>
</evidence>
<feature type="transmembrane region" description="Helical" evidence="1">
    <location>
        <begin position="122"/>
        <end position="143"/>
    </location>
</feature>
<keyword evidence="1" id="KW-0472">Membrane</keyword>
<dbReference type="EMBL" id="FRCA01000001">
    <property type="protein sequence ID" value="SHL31712.1"/>
    <property type="molecule type" value="Genomic_DNA"/>
</dbReference>
<accession>A0A1M6ZML3</accession>
<feature type="transmembrane region" description="Helical" evidence="1">
    <location>
        <begin position="289"/>
        <end position="318"/>
    </location>
</feature>
<evidence type="ECO:0000313" key="3">
    <source>
        <dbReference type="EMBL" id="GEN22714.1"/>
    </source>
</evidence>
<protein>
    <recommendedName>
        <fullName evidence="2">DUF6708 domain-containing protein</fullName>
    </recommendedName>
</protein>
<evidence type="ECO:0000259" key="2">
    <source>
        <dbReference type="Pfam" id="PF20455"/>
    </source>
</evidence>
<gene>
    <name evidence="3" type="ORF">HCU01_06630</name>
    <name evidence="4" type="ORF">SAMN05660971_00176</name>
</gene>